<reference evidence="1 2" key="4">
    <citation type="journal article" date="2020" name="Sci. Rep.">
        <title>beta-carboline chemical signals induce reveromycin production through a LuxR family regulator in Streptomyces sp. SN-593.</title>
        <authorList>
            <person name="Panthee S."/>
            <person name="Kito N."/>
            <person name="Hayashi T."/>
            <person name="Shimizu T."/>
            <person name="Ishikawa J."/>
            <person name="Hamamoto H."/>
            <person name="Osada H."/>
            <person name="Takahashi S."/>
        </authorList>
    </citation>
    <scope>NUCLEOTIDE SEQUENCE [LARGE SCALE GENOMIC DNA]</scope>
    <source>
        <strain evidence="1 2">SN-593</strain>
    </source>
</reference>
<evidence type="ECO:0000313" key="2">
    <source>
        <dbReference type="Proteomes" id="UP000595703"/>
    </source>
</evidence>
<dbReference type="RefSeq" id="WP_202234100.1">
    <property type="nucleotide sequence ID" value="NZ_AP018365.1"/>
</dbReference>
<name>A0A7U3VNQ7_9ACTN</name>
<accession>A0A7U3VNQ7</accession>
<dbReference type="Pfam" id="PF19953">
    <property type="entry name" value="EACC1"/>
    <property type="match status" value="1"/>
</dbReference>
<keyword evidence="2" id="KW-1185">Reference proteome</keyword>
<reference evidence="1 2" key="1">
    <citation type="journal article" date="2010" name="J. Bacteriol.">
        <title>Biochemical characterization of a novel indole prenyltransferase from Streptomyces sp. SN-593.</title>
        <authorList>
            <person name="Takahashi S."/>
            <person name="Takagi H."/>
            <person name="Toyoda A."/>
            <person name="Uramoto M."/>
            <person name="Nogawa T."/>
            <person name="Ueki M."/>
            <person name="Sakaki Y."/>
            <person name="Osada H."/>
        </authorList>
    </citation>
    <scope>NUCLEOTIDE SEQUENCE [LARGE SCALE GENOMIC DNA]</scope>
    <source>
        <strain evidence="1 2">SN-593</strain>
    </source>
</reference>
<gene>
    <name evidence="1" type="ORF">RVR_3821</name>
</gene>
<evidence type="ECO:0000313" key="1">
    <source>
        <dbReference type="EMBL" id="BBA97869.1"/>
    </source>
</evidence>
<dbReference type="KEGG" id="arev:RVR_3821"/>
<dbReference type="AlphaFoldDB" id="A0A7U3VNQ7"/>
<sequence length="131" mass="13845">MQVEIRAADDDGVPALLDFFRWLRDDDAGPEVVRLENAADGRPGAMGALEAVQVVLADATALASLAAQYGSWRRARTAGRRGVAFTFSRPSDGLSVTVDNGTDDEVRRIMAALVAPQEPPPSSEPPGGTPE</sequence>
<reference evidence="1 2" key="2">
    <citation type="journal article" date="2011" name="J. Antibiot.">
        <title>Furaquinocins I and J: novel polyketide isoprenoid hybrid compounds from Streptomyces reveromyceticus SN-593.</title>
        <authorList>
            <person name="Panthee S."/>
            <person name="Takahashi S."/>
            <person name="Takagi H."/>
            <person name="Nogawa T."/>
            <person name="Oowada E."/>
            <person name="Uramoto M."/>
            <person name="Osada H."/>
        </authorList>
    </citation>
    <scope>NUCLEOTIDE SEQUENCE [LARGE SCALE GENOMIC DNA]</scope>
    <source>
        <strain evidence="1 2">SN-593</strain>
    </source>
</reference>
<dbReference type="InterPro" id="IPR045428">
    <property type="entry name" value="EACC1"/>
</dbReference>
<dbReference type="EMBL" id="AP018365">
    <property type="protein sequence ID" value="BBA97869.1"/>
    <property type="molecule type" value="Genomic_DNA"/>
</dbReference>
<proteinExistence type="predicted"/>
<reference evidence="1 2" key="3">
    <citation type="journal article" date="2011" name="Nat. Chem. Biol.">
        <title>Reveromycin A biosynthesis uses RevG and RevJ for stereospecific spiroacetal formation.</title>
        <authorList>
            <person name="Takahashi S."/>
            <person name="Toyoda A."/>
            <person name="Sekiyama Y."/>
            <person name="Takagi H."/>
            <person name="Nogawa T."/>
            <person name="Uramoto M."/>
            <person name="Suzuki R."/>
            <person name="Koshino H."/>
            <person name="Kumano T."/>
            <person name="Panthee S."/>
            <person name="Dairi T."/>
            <person name="Ishikawa J."/>
            <person name="Ikeda H."/>
            <person name="Sakaki Y."/>
            <person name="Osada H."/>
        </authorList>
    </citation>
    <scope>NUCLEOTIDE SEQUENCE [LARGE SCALE GENOMIC DNA]</scope>
    <source>
        <strain evidence="1 2">SN-593</strain>
    </source>
</reference>
<dbReference type="Proteomes" id="UP000595703">
    <property type="component" value="Chromosome"/>
</dbReference>
<organism evidence="1 2">
    <name type="scientific">Actinacidiphila reveromycinica</name>
    <dbReference type="NCBI Taxonomy" id="659352"/>
    <lineage>
        <taxon>Bacteria</taxon>
        <taxon>Bacillati</taxon>
        <taxon>Actinomycetota</taxon>
        <taxon>Actinomycetes</taxon>
        <taxon>Kitasatosporales</taxon>
        <taxon>Streptomycetaceae</taxon>
        <taxon>Actinacidiphila</taxon>
    </lineage>
</organism>
<protein>
    <submittedName>
        <fullName evidence="1">Uncharacterized protein</fullName>
    </submittedName>
</protein>